<evidence type="ECO:0000256" key="2">
    <source>
        <dbReference type="PROSITE-ProRule" id="PRU00335"/>
    </source>
</evidence>
<proteinExistence type="predicted"/>
<evidence type="ECO:0000256" key="1">
    <source>
        <dbReference type="ARBA" id="ARBA00023125"/>
    </source>
</evidence>
<feature type="domain" description="HTH tetR-type" evidence="3">
    <location>
        <begin position="5"/>
        <end position="65"/>
    </location>
</feature>
<dbReference type="InterPro" id="IPR036271">
    <property type="entry name" value="Tet_transcr_reg_TetR-rel_C_sf"/>
</dbReference>
<gene>
    <name evidence="4" type="ORF">CIK66_18245</name>
</gene>
<dbReference type="AlphaFoldDB" id="A0A2A3YE81"/>
<dbReference type="PRINTS" id="PR00455">
    <property type="entry name" value="HTHTETR"/>
</dbReference>
<dbReference type="GO" id="GO:0006355">
    <property type="term" value="P:regulation of DNA-templated transcription"/>
    <property type="evidence" value="ECO:0007669"/>
    <property type="project" value="UniProtKB-ARBA"/>
</dbReference>
<dbReference type="PANTHER" id="PTHR30328:SF54">
    <property type="entry name" value="HTH-TYPE TRANSCRIPTIONAL REPRESSOR SCO4008"/>
    <property type="match status" value="1"/>
</dbReference>
<dbReference type="Pfam" id="PF17926">
    <property type="entry name" value="TetR_C_21"/>
    <property type="match status" value="1"/>
</dbReference>
<dbReference type="GeneID" id="60904573"/>
<keyword evidence="5" id="KW-1185">Reference proteome</keyword>
<evidence type="ECO:0000313" key="5">
    <source>
        <dbReference type="Proteomes" id="UP000218598"/>
    </source>
</evidence>
<keyword evidence="1 2" id="KW-0238">DNA-binding</keyword>
<dbReference type="InterPro" id="IPR009057">
    <property type="entry name" value="Homeodomain-like_sf"/>
</dbReference>
<name>A0A2A3YE81_9MICO</name>
<dbReference type="GO" id="GO:0003677">
    <property type="term" value="F:DNA binding"/>
    <property type="evidence" value="ECO:0007669"/>
    <property type="project" value="UniProtKB-UniRule"/>
</dbReference>
<dbReference type="PROSITE" id="PS50977">
    <property type="entry name" value="HTH_TETR_2"/>
    <property type="match status" value="1"/>
</dbReference>
<feature type="DNA-binding region" description="H-T-H motif" evidence="2">
    <location>
        <begin position="28"/>
        <end position="47"/>
    </location>
</feature>
<dbReference type="InterPro" id="IPR050109">
    <property type="entry name" value="HTH-type_TetR-like_transc_reg"/>
</dbReference>
<protein>
    <submittedName>
        <fullName evidence="4">TetR/AcrR family transcriptional regulator</fullName>
    </submittedName>
</protein>
<dbReference type="Gene3D" id="1.10.357.10">
    <property type="entry name" value="Tetracycline Repressor, domain 2"/>
    <property type="match status" value="1"/>
</dbReference>
<dbReference type="InterPro" id="IPR001647">
    <property type="entry name" value="HTH_TetR"/>
</dbReference>
<evidence type="ECO:0000259" key="3">
    <source>
        <dbReference type="PROSITE" id="PS50977"/>
    </source>
</evidence>
<accession>A0A2A3YE81</accession>
<dbReference type="OrthoDB" id="4726108at2"/>
<dbReference type="RefSeq" id="WP_087053563.1">
    <property type="nucleotide sequence ID" value="NZ_JBQQGT010000058.1"/>
</dbReference>
<dbReference type="EMBL" id="NRGR01000046">
    <property type="protein sequence ID" value="PCC37636.1"/>
    <property type="molecule type" value="Genomic_DNA"/>
</dbReference>
<dbReference type="Pfam" id="PF00440">
    <property type="entry name" value="TetR_N"/>
    <property type="match status" value="1"/>
</dbReference>
<dbReference type="SUPFAM" id="SSF46689">
    <property type="entry name" value="Homeodomain-like"/>
    <property type="match status" value="1"/>
</dbReference>
<sequence>MAGPENTKRALLEAGREEFAKHGLAGARTDRIAANSGVNKQRIYAYFGSKQGMFHAVLSDALDSLLGIVPYPKGDLPPGEFLSAYLQAVNAYHAKHPDLLRLLQWEALEPDTVEPESDSRSVYYQDKVTSLAQRLNIETKEAAPILFGIIGLAAWPHIVPQLAALIMDDSPKRAQKQALQWAINSVASLTVR</sequence>
<dbReference type="PANTHER" id="PTHR30328">
    <property type="entry name" value="TRANSCRIPTIONAL REPRESSOR"/>
    <property type="match status" value="1"/>
</dbReference>
<dbReference type="Proteomes" id="UP000218598">
    <property type="component" value="Unassembled WGS sequence"/>
</dbReference>
<dbReference type="SUPFAM" id="SSF48498">
    <property type="entry name" value="Tetracyclin repressor-like, C-terminal domain"/>
    <property type="match status" value="1"/>
</dbReference>
<organism evidence="4 5">
    <name type="scientific">Brachybacterium alimentarium</name>
    <dbReference type="NCBI Taxonomy" id="47845"/>
    <lineage>
        <taxon>Bacteria</taxon>
        <taxon>Bacillati</taxon>
        <taxon>Actinomycetota</taxon>
        <taxon>Actinomycetes</taxon>
        <taxon>Micrococcales</taxon>
        <taxon>Dermabacteraceae</taxon>
        <taxon>Brachybacterium</taxon>
    </lineage>
</organism>
<dbReference type="InterPro" id="IPR041467">
    <property type="entry name" value="Sco4008_C"/>
</dbReference>
<comment type="caution">
    <text evidence="4">The sequence shown here is derived from an EMBL/GenBank/DDBJ whole genome shotgun (WGS) entry which is preliminary data.</text>
</comment>
<reference evidence="4 5" key="1">
    <citation type="journal article" date="2017" name="Elife">
        <title>Extensive horizontal gene transfer in cheese-associated bacteria.</title>
        <authorList>
            <person name="Bonham K.S."/>
            <person name="Wolfe B.E."/>
            <person name="Dutton R.J."/>
        </authorList>
    </citation>
    <scope>NUCLEOTIDE SEQUENCE [LARGE SCALE GENOMIC DNA]</scope>
    <source>
        <strain evidence="4 5">341_9</strain>
    </source>
</reference>
<evidence type="ECO:0000313" key="4">
    <source>
        <dbReference type="EMBL" id="PCC37636.1"/>
    </source>
</evidence>